<feature type="transmembrane region" description="Helical" evidence="6">
    <location>
        <begin position="214"/>
        <end position="237"/>
    </location>
</feature>
<keyword evidence="5 6" id="KW-0472">Membrane</keyword>
<dbReference type="PANTHER" id="PTHR10556:SF35">
    <property type="entry name" value="3-OXO-5-ALPHA-STEROID 4-DEHYDROGENASE FAMILY PROTEIN"/>
    <property type="match status" value="1"/>
</dbReference>
<evidence type="ECO:0000256" key="4">
    <source>
        <dbReference type="ARBA" id="ARBA00022989"/>
    </source>
</evidence>
<evidence type="ECO:0000256" key="3">
    <source>
        <dbReference type="ARBA" id="ARBA00022692"/>
    </source>
</evidence>
<dbReference type="GO" id="GO:0016627">
    <property type="term" value="F:oxidoreductase activity, acting on the CH-CH group of donors"/>
    <property type="evidence" value="ECO:0007669"/>
    <property type="project" value="InterPro"/>
</dbReference>
<dbReference type="Gene3D" id="1.20.120.1630">
    <property type="match status" value="1"/>
</dbReference>
<dbReference type="Proteomes" id="UP000197138">
    <property type="component" value="Unassembled WGS sequence"/>
</dbReference>
<name>A0A218WJ89_PUNGR</name>
<dbReference type="Pfam" id="PF02544">
    <property type="entry name" value="Steroid_dh"/>
    <property type="match status" value="1"/>
</dbReference>
<evidence type="ECO:0000313" key="9">
    <source>
        <dbReference type="Proteomes" id="UP000197138"/>
    </source>
</evidence>
<keyword evidence="4 6" id="KW-1133">Transmembrane helix</keyword>
<comment type="subcellular location">
    <subcellularLocation>
        <location evidence="1">Membrane</location>
        <topology evidence="1">Multi-pass membrane protein</topology>
    </subcellularLocation>
</comment>
<comment type="caution">
    <text evidence="8">The sequence shown here is derived from an EMBL/GenBank/DDBJ whole genome shotgun (WGS) entry which is preliminary data.</text>
</comment>
<gene>
    <name evidence="8" type="ORF">CDL15_Pgr013046</name>
</gene>
<evidence type="ECO:0000259" key="7">
    <source>
        <dbReference type="Pfam" id="PF02544"/>
    </source>
</evidence>
<evidence type="ECO:0000256" key="6">
    <source>
        <dbReference type="SAM" id="Phobius"/>
    </source>
</evidence>
<feature type="domain" description="3-oxo-5-alpha-steroid 4-dehydrogenase C-terminal" evidence="7">
    <location>
        <begin position="130"/>
        <end position="266"/>
    </location>
</feature>
<feature type="transmembrane region" description="Helical" evidence="6">
    <location>
        <begin position="66"/>
        <end position="84"/>
    </location>
</feature>
<evidence type="ECO:0000256" key="2">
    <source>
        <dbReference type="ARBA" id="ARBA00007742"/>
    </source>
</evidence>
<feature type="transmembrane region" description="Helical" evidence="6">
    <location>
        <begin position="156"/>
        <end position="178"/>
    </location>
</feature>
<feature type="transmembrane region" description="Helical" evidence="6">
    <location>
        <begin position="17"/>
        <end position="35"/>
    </location>
</feature>
<proteinExistence type="inferred from homology"/>
<dbReference type="GO" id="GO:0016020">
    <property type="term" value="C:membrane"/>
    <property type="evidence" value="ECO:0007669"/>
    <property type="project" value="UniProtKB-SubCell"/>
</dbReference>
<keyword evidence="3 6" id="KW-0812">Transmembrane</keyword>
<dbReference type="PROSITE" id="PS50244">
    <property type="entry name" value="S5A_REDUCTASE"/>
    <property type="match status" value="1"/>
</dbReference>
<dbReference type="InterPro" id="IPR039357">
    <property type="entry name" value="SRD5A/TECR"/>
</dbReference>
<feature type="transmembrane region" description="Helical" evidence="6">
    <location>
        <begin position="120"/>
        <end position="144"/>
    </location>
</feature>
<evidence type="ECO:0000256" key="5">
    <source>
        <dbReference type="ARBA" id="ARBA00023136"/>
    </source>
</evidence>
<reference evidence="9" key="1">
    <citation type="journal article" date="2017" name="Plant J.">
        <title>The pomegranate (Punica granatum L.) genome and the genomics of punicalagin biosynthesis.</title>
        <authorList>
            <person name="Qin G."/>
            <person name="Xu C."/>
            <person name="Ming R."/>
            <person name="Tang H."/>
            <person name="Guyot R."/>
            <person name="Kramer E.M."/>
            <person name="Hu Y."/>
            <person name="Yi X."/>
            <person name="Qi Y."/>
            <person name="Xu X."/>
            <person name="Gao Z."/>
            <person name="Pan H."/>
            <person name="Jian J."/>
            <person name="Tian Y."/>
            <person name="Yue Z."/>
            <person name="Xu Y."/>
        </authorList>
    </citation>
    <scope>NUCLEOTIDE SEQUENCE [LARGE SCALE GENOMIC DNA]</scope>
    <source>
        <strain evidence="9">cv. Dabenzi</strain>
    </source>
</reference>
<evidence type="ECO:0000256" key="1">
    <source>
        <dbReference type="ARBA" id="ARBA00004141"/>
    </source>
</evidence>
<dbReference type="AlphaFoldDB" id="A0A218WJ89"/>
<accession>A0A218WJ89</accession>
<dbReference type="PANTHER" id="PTHR10556">
    <property type="entry name" value="3-OXO-5-ALPHA-STEROID 4-DEHYDROGENASE"/>
    <property type="match status" value="1"/>
</dbReference>
<sequence length="266" mass="30045">MVWPAILRLAYPPPPSVFITAITVIGGVGLANGGLSEIRGTHMKYSKFWNVHSPVREARVTSRTGMLAVYMPAFVAGAASFWIFPAGEGLRFLLLRAALTLHFLKRVLEVLFVHKFSGFMAVDSMCVISLSYFFFTVNSIYILYLSRHFPEPSIDLTYPGLALFLIGVAGNFYHHLILSRLRSAGGNKEYKIPQGGLFSLVTCPHYLFEIIDFVGLSFISQTIYGFVITLGTIIYLIERSYATRRWYLSKFDDFPRHVKALFPFVF</sequence>
<organism evidence="8 9">
    <name type="scientific">Punica granatum</name>
    <name type="common">Pomegranate</name>
    <dbReference type="NCBI Taxonomy" id="22663"/>
    <lineage>
        <taxon>Eukaryota</taxon>
        <taxon>Viridiplantae</taxon>
        <taxon>Streptophyta</taxon>
        <taxon>Embryophyta</taxon>
        <taxon>Tracheophyta</taxon>
        <taxon>Spermatophyta</taxon>
        <taxon>Magnoliopsida</taxon>
        <taxon>eudicotyledons</taxon>
        <taxon>Gunneridae</taxon>
        <taxon>Pentapetalae</taxon>
        <taxon>rosids</taxon>
        <taxon>malvids</taxon>
        <taxon>Myrtales</taxon>
        <taxon>Lythraceae</taxon>
        <taxon>Punica</taxon>
    </lineage>
</organism>
<dbReference type="GO" id="GO:0006629">
    <property type="term" value="P:lipid metabolic process"/>
    <property type="evidence" value="ECO:0007669"/>
    <property type="project" value="InterPro"/>
</dbReference>
<dbReference type="InterPro" id="IPR001104">
    <property type="entry name" value="3-oxo-5_a-steroid_4-DH_C"/>
</dbReference>
<dbReference type="EMBL" id="MTKT01004273">
    <property type="protein sequence ID" value="OWM72578.1"/>
    <property type="molecule type" value="Genomic_DNA"/>
</dbReference>
<evidence type="ECO:0000313" key="8">
    <source>
        <dbReference type="EMBL" id="OWM72578.1"/>
    </source>
</evidence>
<protein>
    <recommendedName>
        <fullName evidence="7">3-oxo-5-alpha-steroid 4-dehydrogenase C-terminal domain-containing protein</fullName>
    </recommendedName>
</protein>
<dbReference type="FunFam" id="1.20.120.1630:FF:000017">
    <property type="entry name" value="3-oxo-5-alpha-steroid 4-dehydrogenase family protein"/>
    <property type="match status" value="1"/>
</dbReference>
<comment type="similarity">
    <text evidence="2">Belongs to the steroid 5-alpha reductase family.</text>
</comment>